<evidence type="ECO:0000313" key="2">
    <source>
        <dbReference type="Proteomes" id="UP000198508"/>
    </source>
</evidence>
<dbReference type="AlphaFoldDB" id="A0A1I0FAB5"/>
<keyword evidence="2" id="KW-1185">Reference proteome</keyword>
<dbReference type="Proteomes" id="UP000198508">
    <property type="component" value="Unassembled WGS sequence"/>
</dbReference>
<organism evidence="1 2">
    <name type="scientific">Enterocloster lavalensis</name>
    <dbReference type="NCBI Taxonomy" id="460384"/>
    <lineage>
        <taxon>Bacteria</taxon>
        <taxon>Bacillati</taxon>
        <taxon>Bacillota</taxon>
        <taxon>Clostridia</taxon>
        <taxon>Lachnospirales</taxon>
        <taxon>Lachnospiraceae</taxon>
        <taxon>Enterocloster</taxon>
    </lineage>
</organism>
<protein>
    <submittedName>
        <fullName evidence="1">Uncharacterized protein</fullName>
    </submittedName>
</protein>
<proteinExistence type="predicted"/>
<accession>A0A1I0FAB5</accession>
<reference evidence="2" key="1">
    <citation type="submission" date="2016-10" db="EMBL/GenBank/DDBJ databases">
        <authorList>
            <person name="Varghese N."/>
            <person name="Submissions S."/>
        </authorList>
    </citation>
    <scope>NUCLEOTIDE SEQUENCE [LARGE SCALE GENOMIC DNA]</scope>
    <source>
        <strain evidence="2">NLAE-zl-G277</strain>
    </source>
</reference>
<sequence>MSPAELFEKQLCRGFFCLSAGVLVLRRVDGKNIIVQCYS</sequence>
<evidence type="ECO:0000313" key="1">
    <source>
        <dbReference type="EMBL" id="SET54875.1"/>
    </source>
</evidence>
<gene>
    <name evidence="1" type="ORF">SAMN05216313_10872</name>
</gene>
<dbReference type="EMBL" id="FOIM01000008">
    <property type="protein sequence ID" value="SET54875.1"/>
    <property type="molecule type" value="Genomic_DNA"/>
</dbReference>
<dbReference type="STRING" id="460384.SAMN05216313_10872"/>
<name>A0A1I0FAB5_9FIRM</name>